<accession>A0ABR5SZE4</accession>
<evidence type="ECO:0000313" key="2">
    <source>
        <dbReference type="Proteomes" id="UP000070252"/>
    </source>
</evidence>
<comment type="caution">
    <text evidence="1">The sequence shown here is derived from an EMBL/GenBank/DDBJ whole genome shotgun (WGS) entry which is preliminary data.</text>
</comment>
<keyword evidence="2" id="KW-1185">Reference proteome</keyword>
<dbReference type="Proteomes" id="UP000070252">
    <property type="component" value="Unassembled WGS sequence"/>
</dbReference>
<dbReference type="RefSeq" id="WP_062520471.1">
    <property type="nucleotide sequence ID" value="NZ_CP048429.1"/>
</dbReference>
<protein>
    <submittedName>
        <fullName evidence="1">Uncharacterized protein</fullName>
    </submittedName>
</protein>
<dbReference type="EMBL" id="LIPY01000092">
    <property type="protein sequence ID" value="KWX78796.1"/>
    <property type="molecule type" value="Genomic_DNA"/>
</dbReference>
<sequence length="69" mass="7507">MIISSIGQLEPVSIRHDSANPELPEAYENLIYDALLGDAHWWLDEPTSDVHNSITAVHAADSEAVRPGA</sequence>
<gene>
    <name evidence="1" type="ORF">AML91_04560</name>
</gene>
<organism evidence="1 2">
    <name type="scientific">Paenibacillus jilunlii</name>
    <dbReference type="NCBI Taxonomy" id="682956"/>
    <lineage>
        <taxon>Bacteria</taxon>
        <taxon>Bacillati</taxon>
        <taxon>Bacillota</taxon>
        <taxon>Bacilli</taxon>
        <taxon>Bacillales</taxon>
        <taxon>Paenibacillaceae</taxon>
        <taxon>Paenibacillus</taxon>
    </lineage>
</organism>
<evidence type="ECO:0000313" key="1">
    <source>
        <dbReference type="EMBL" id="KWX78796.1"/>
    </source>
</evidence>
<proteinExistence type="predicted"/>
<reference evidence="1 2" key="1">
    <citation type="submission" date="2015-08" db="EMBL/GenBank/DDBJ databases">
        <title>Genome of Paenibacillus jilunlii.</title>
        <authorList>
            <person name="Sant'Anna F.H."/>
            <person name="Ambrosini A."/>
            <person name="Souza R."/>
            <person name="Bach E."/>
            <person name="Fernandes G."/>
            <person name="Balsanelli E."/>
            <person name="Baura V.A."/>
            <person name="Pedrosa F.O."/>
            <person name="Souza E.M."/>
            <person name="Passaglia L."/>
        </authorList>
    </citation>
    <scope>NUCLEOTIDE SEQUENCE [LARGE SCALE GENOMIC DNA]</scope>
    <source>
        <strain evidence="1 2">DSM 23019</strain>
    </source>
</reference>
<name>A0ABR5SZE4_9BACL</name>